<dbReference type="NCBIfam" id="TIGR00639">
    <property type="entry name" value="PurN"/>
    <property type="match status" value="1"/>
</dbReference>
<dbReference type="Pfam" id="PF00551">
    <property type="entry name" value="Formyl_trans_N"/>
    <property type="match status" value="1"/>
</dbReference>
<feature type="binding site" evidence="4">
    <location>
        <position position="107"/>
    </location>
    <ligand>
        <name>(6R)-10-formyltetrahydrofolate</name>
        <dbReference type="ChEBI" id="CHEBI:195366"/>
    </ligand>
</feature>
<dbReference type="EMBL" id="DRXW01000151">
    <property type="protein sequence ID" value="HHR33756.1"/>
    <property type="molecule type" value="Genomic_DNA"/>
</dbReference>
<evidence type="ECO:0000256" key="3">
    <source>
        <dbReference type="ARBA" id="ARBA00022755"/>
    </source>
</evidence>
<dbReference type="PANTHER" id="PTHR43369:SF2">
    <property type="entry name" value="PHOSPHORIBOSYLGLYCINAMIDE FORMYLTRANSFERASE"/>
    <property type="match status" value="1"/>
</dbReference>
<feature type="domain" description="Formyl transferase N-terminal" evidence="5">
    <location>
        <begin position="11"/>
        <end position="182"/>
    </location>
</feature>
<evidence type="ECO:0000313" key="6">
    <source>
        <dbReference type="EMBL" id="HHR33756.1"/>
    </source>
</evidence>
<dbReference type="InterPro" id="IPR002376">
    <property type="entry name" value="Formyl_transf_N"/>
</dbReference>
<name>A0A7C5U5L6_9BACT</name>
<accession>A0A7C5U5L6</accession>
<evidence type="ECO:0000256" key="4">
    <source>
        <dbReference type="HAMAP-Rule" id="MF_01930"/>
    </source>
</evidence>
<reference evidence="6" key="1">
    <citation type="journal article" date="2020" name="mSystems">
        <title>Genome- and Community-Level Interaction Insights into Carbon Utilization and Element Cycling Functions of Hydrothermarchaeota in Hydrothermal Sediment.</title>
        <authorList>
            <person name="Zhou Z."/>
            <person name="Liu Y."/>
            <person name="Xu W."/>
            <person name="Pan J."/>
            <person name="Luo Z.H."/>
            <person name="Li M."/>
        </authorList>
    </citation>
    <scope>NUCLEOTIDE SEQUENCE [LARGE SCALE GENOMIC DNA]</scope>
    <source>
        <strain evidence="6">SpSt-1088</strain>
    </source>
</reference>
<dbReference type="CDD" id="cd08645">
    <property type="entry name" value="FMT_core_GART"/>
    <property type="match status" value="1"/>
</dbReference>
<comment type="similarity">
    <text evidence="4">Belongs to the GART family.</text>
</comment>
<evidence type="ECO:0000256" key="1">
    <source>
        <dbReference type="ARBA" id="ARBA00005054"/>
    </source>
</evidence>
<organism evidence="6">
    <name type="scientific">Fervidobacterium nodosum</name>
    <dbReference type="NCBI Taxonomy" id="2424"/>
    <lineage>
        <taxon>Bacteria</taxon>
        <taxon>Thermotogati</taxon>
        <taxon>Thermotogota</taxon>
        <taxon>Thermotogae</taxon>
        <taxon>Thermotogales</taxon>
        <taxon>Fervidobacteriaceae</taxon>
        <taxon>Fervidobacterium</taxon>
    </lineage>
</organism>
<dbReference type="GO" id="GO:0004644">
    <property type="term" value="F:phosphoribosylglycinamide formyltransferase activity"/>
    <property type="evidence" value="ECO:0007669"/>
    <property type="project" value="UniProtKB-UniRule"/>
</dbReference>
<dbReference type="InterPro" id="IPR036477">
    <property type="entry name" value="Formyl_transf_N_sf"/>
</dbReference>
<dbReference type="GO" id="GO:0005829">
    <property type="term" value="C:cytosol"/>
    <property type="evidence" value="ECO:0007669"/>
    <property type="project" value="TreeGrafter"/>
</dbReference>
<keyword evidence="2 4" id="KW-0808">Transferase</keyword>
<dbReference type="EC" id="2.1.2.2" evidence="4"/>
<feature type="active site" description="Proton donor" evidence="4">
    <location>
        <position position="109"/>
    </location>
</feature>
<feature type="site" description="Raises pKa of active site His" evidence="4">
    <location>
        <position position="145"/>
    </location>
</feature>
<comment type="caution">
    <text evidence="6">The sequence shown here is derived from an EMBL/GenBank/DDBJ whole genome shotgun (WGS) entry which is preliminary data.</text>
</comment>
<comment type="pathway">
    <text evidence="1 4">Purine metabolism; IMP biosynthesis via de novo pathway; N(2)-formyl-N(1)-(5-phospho-D-ribosyl)glycinamide from N(1)-(5-phospho-D-ribosyl)glycinamide (10-formyl THF route): step 1/1.</text>
</comment>
<dbReference type="PANTHER" id="PTHR43369">
    <property type="entry name" value="PHOSPHORIBOSYLGLYCINAMIDE FORMYLTRANSFERASE"/>
    <property type="match status" value="1"/>
</dbReference>
<sequence length="201" mass="22903">MHGLFRSQLPRIVVCASGSGSNFEALALASKDGRLKAQIEALIVDKPCYAIERAKNLQIPHILLQKPWTVEFEKVIDEISPDLIVLAGFMRIIPENIVSKYFPKIVNIHPSLLPSFPGKDGIKQAYEYGVKVTGITIHFVDSGVDTGPIIFQKAIEIQDNWTLEELESEIHKLEHEYYWQVIDKLLYTPFEIKERKVTWGE</sequence>
<dbReference type="AlphaFoldDB" id="A0A7C5U5L6"/>
<dbReference type="SUPFAM" id="SSF53328">
    <property type="entry name" value="Formyltransferase"/>
    <property type="match status" value="1"/>
</dbReference>
<dbReference type="InterPro" id="IPR004607">
    <property type="entry name" value="GART"/>
</dbReference>
<gene>
    <name evidence="4" type="primary">purN</name>
    <name evidence="6" type="ORF">ENM46_02280</name>
</gene>
<proteinExistence type="inferred from homology"/>
<feature type="binding site" evidence="4">
    <location>
        <begin position="20"/>
        <end position="22"/>
    </location>
    <ligand>
        <name>N(1)-(5-phospho-beta-D-ribosyl)glycinamide</name>
        <dbReference type="ChEBI" id="CHEBI:143788"/>
    </ligand>
</feature>
<dbReference type="UniPathway" id="UPA00074">
    <property type="reaction ID" value="UER00126"/>
</dbReference>
<keyword evidence="3 4" id="KW-0658">Purine biosynthesis</keyword>
<evidence type="ECO:0000256" key="2">
    <source>
        <dbReference type="ARBA" id="ARBA00022679"/>
    </source>
</evidence>
<comment type="function">
    <text evidence="4">Catalyzes the transfer of a formyl group from 10-formyltetrahydrofolate to 5-phospho-ribosyl-glycinamide (GAR), producing 5-phospho-ribosyl-N-formylglycinamide (FGAR) and tetrahydrofolate.</text>
</comment>
<dbReference type="Gene3D" id="3.40.50.170">
    <property type="entry name" value="Formyl transferase, N-terminal domain"/>
    <property type="match status" value="1"/>
</dbReference>
<feature type="binding site" evidence="4">
    <location>
        <begin position="90"/>
        <end position="93"/>
    </location>
    <ligand>
        <name>(6R)-10-formyltetrahydrofolate</name>
        <dbReference type="ChEBI" id="CHEBI:195366"/>
    </ligand>
</feature>
<comment type="caution">
    <text evidence="4">Lacks conserved residue(s) required for the propagation of feature annotation.</text>
</comment>
<protein>
    <recommendedName>
        <fullName evidence="4">Phosphoribosylglycinamide formyltransferase</fullName>
        <ecNumber evidence="4">2.1.2.2</ecNumber>
    </recommendedName>
    <alternativeName>
        <fullName evidence="4">5'-phosphoribosylglycinamide transformylase</fullName>
    </alternativeName>
    <alternativeName>
        <fullName evidence="4">GAR transformylase</fullName>
        <shortName evidence="4">GART</shortName>
    </alternativeName>
</protein>
<evidence type="ECO:0000259" key="5">
    <source>
        <dbReference type="Pfam" id="PF00551"/>
    </source>
</evidence>
<dbReference type="HAMAP" id="MF_01930">
    <property type="entry name" value="PurN"/>
    <property type="match status" value="1"/>
</dbReference>
<dbReference type="GO" id="GO:0006189">
    <property type="term" value="P:'de novo' IMP biosynthetic process"/>
    <property type="evidence" value="ECO:0007669"/>
    <property type="project" value="UniProtKB-UniRule"/>
</dbReference>
<comment type="catalytic activity">
    <reaction evidence="4">
        <text>N(1)-(5-phospho-beta-D-ribosyl)glycinamide + (6R)-10-formyltetrahydrofolate = N(2)-formyl-N(1)-(5-phospho-beta-D-ribosyl)glycinamide + (6S)-5,6,7,8-tetrahydrofolate + H(+)</text>
        <dbReference type="Rhea" id="RHEA:15053"/>
        <dbReference type="ChEBI" id="CHEBI:15378"/>
        <dbReference type="ChEBI" id="CHEBI:57453"/>
        <dbReference type="ChEBI" id="CHEBI:143788"/>
        <dbReference type="ChEBI" id="CHEBI:147286"/>
        <dbReference type="ChEBI" id="CHEBI:195366"/>
        <dbReference type="EC" id="2.1.2.2"/>
    </reaction>
</comment>